<evidence type="ECO:0000256" key="1">
    <source>
        <dbReference type="ARBA" id="ARBA00022490"/>
    </source>
</evidence>
<keyword evidence="3 5" id="KW-0808">Transferase</keyword>
<evidence type="ECO:0000256" key="3">
    <source>
        <dbReference type="ARBA" id="ARBA00022679"/>
    </source>
</evidence>
<sequence length="247" mass="27835">MSEEFGDLFAQPEPEPQPVDLPSFVDYERHLSSVVPQKINLRLVGKNPLWGHLLWNAGKVSAEYIDEHSKELEGKTVLELGAASALPSLLASLSAQNVVATDYPDPDLLENIECNIKTLKKDAGRELPICAQGYIWGNETQALLNAPGQNGRKFDFIILSDVVFNHTEHEKLIRTCKETLAPAGQVLVVFTPHRPKLFEKDLAFFSLAEDNGFVCEKLFEKELKPMFEEDEESVHIRSMVFAHLLHW</sequence>
<dbReference type="InterPro" id="IPR029063">
    <property type="entry name" value="SAM-dependent_MTases_sf"/>
</dbReference>
<dbReference type="GO" id="GO:0008757">
    <property type="term" value="F:S-adenosylmethionine-dependent methyltransferase activity"/>
    <property type="evidence" value="ECO:0007669"/>
    <property type="project" value="UniProtKB-ARBA"/>
</dbReference>
<dbReference type="PANTHER" id="PTHR14614:SF10">
    <property type="entry name" value="PROTEIN N-TERMINAL AND LYSINE N-METHYLTRANSFERASE EFM7"/>
    <property type="match status" value="1"/>
</dbReference>
<dbReference type="InterPro" id="IPR019410">
    <property type="entry name" value="Methyltransf_16"/>
</dbReference>
<dbReference type="PROSITE" id="PS51560">
    <property type="entry name" value="SAM_MT_NNT1"/>
    <property type="match status" value="1"/>
</dbReference>
<keyword evidence="1" id="KW-0963">Cytoplasm</keyword>
<keyword evidence="4" id="KW-0949">S-adenosyl-L-methionine</keyword>
<dbReference type="GO" id="GO:0005737">
    <property type="term" value="C:cytoplasm"/>
    <property type="evidence" value="ECO:0007669"/>
    <property type="project" value="TreeGrafter"/>
</dbReference>
<evidence type="ECO:0000256" key="4">
    <source>
        <dbReference type="ARBA" id="ARBA00022691"/>
    </source>
</evidence>
<dbReference type="InterPro" id="IPR025784">
    <property type="entry name" value="EFM7"/>
</dbReference>
<protein>
    <submittedName>
        <fullName evidence="5">Protein N-methyltransferase NNT1</fullName>
    </submittedName>
</protein>
<dbReference type="OrthoDB" id="46564at2759"/>
<evidence type="ECO:0000256" key="2">
    <source>
        <dbReference type="ARBA" id="ARBA00022603"/>
    </source>
</evidence>
<name>A0A2T0FL09_9ASCO</name>
<dbReference type="Gene3D" id="3.40.50.150">
    <property type="entry name" value="Vaccinia Virus protein VP39"/>
    <property type="match status" value="1"/>
</dbReference>
<accession>A0A2T0FL09</accession>
<dbReference type="GO" id="GO:0032259">
    <property type="term" value="P:methylation"/>
    <property type="evidence" value="ECO:0007669"/>
    <property type="project" value="UniProtKB-KW"/>
</dbReference>
<proteinExistence type="predicted"/>
<organism evidence="5 6">
    <name type="scientific">Wickerhamiella sorbophila</name>
    <dbReference type="NCBI Taxonomy" id="45607"/>
    <lineage>
        <taxon>Eukaryota</taxon>
        <taxon>Fungi</taxon>
        <taxon>Dikarya</taxon>
        <taxon>Ascomycota</taxon>
        <taxon>Saccharomycotina</taxon>
        <taxon>Dipodascomycetes</taxon>
        <taxon>Dipodascales</taxon>
        <taxon>Trichomonascaceae</taxon>
        <taxon>Wickerhamiella</taxon>
    </lineage>
</organism>
<dbReference type="Pfam" id="PF10294">
    <property type="entry name" value="Methyltransf_16"/>
    <property type="match status" value="1"/>
</dbReference>
<dbReference type="RefSeq" id="XP_024665621.1">
    <property type="nucleotide sequence ID" value="XM_024809853.1"/>
</dbReference>
<keyword evidence="2 5" id="KW-0489">Methyltransferase</keyword>
<dbReference type="AlphaFoldDB" id="A0A2T0FL09"/>
<dbReference type="Proteomes" id="UP000238350">
    <property type="component" value="Unassembled WGS sequence"/>
</dbReference>
<dbReference type="GeneID" id="36517044"/>
<keyword evidence="6" id="KW-1185">Reference proteome</keyword>
<reference evidence="5 6" key="1">
    <citation type="submission" date="2017-04" db="EMBL/GenBank/DDBJ databases">
        <title>Genome sequencing of [Candida] sorbophila.</title>
        <authorList>
            <person name="Ahn J.O."/>
        </authorList>
    </citation>
    <scope>NUCLEOTIDE SEQUENCE [LARGE SCALE GENOMIC DNA]</scope>
    <source>
        <strain evidence="5 6">DS02</strain>
    </source>
</reference>
<dbReference type="PANTHER" id="PTHR14614">
    <property type="entry name" value="HEPATOCELLULAR CARCINOMA-ASSOCIATED ANTIGEN"/>
    <property type="match status" value="1"/>
</dbReference>
<evidence type="ECO:0000313" key="6">
    <source>
        <dbReference type="Proteomes" id="UP000238350"/>
    </source>
</evidence>
<evidence type="ECO:0000313" key="5">
    <source>
        <dbReference type="EMBL" id="PRT55676.1"/>
    </source>
</evidence>
<gene>
    <name evidence="5" type="ORF">B9G98_03296</name>
</gene>
<dbReference type="EMBL" id="NDIQ01000022">
    <property type="protein sequence ID" value="PRT55676.1"/>
    <property type="molecule type" value="Genomic_DNA"/>
</dbReference>
<dbReference type="STRING" id="45607.A0A2T0FL09"/>
<dbReference type="SUPFAM" id="SSF53335">
    <property type="entry name" value="S-adenosyl-L-methionine-dependent methyltransferases"/>
    <property type="match status" value="1"/>
</dbReference>
<comment type="caution">
    <text evidence="5">The sequence shown here is derived from an EMBL/GenBank/DDBJ whole genome shotgun (WGS) entry which is preliminary data.</text>
</comment>